<evidence type="ECO:0000313" key="6">
    <source>
        <dbReference type="Proteomes" id="UP000294498"/>
    </source>
</evidence>
<keyword evidence="3" id="KW-0804">Transcription</keyword>
<dbReference type="PROSITE" id="PS01124">
    <property type="entry name" value="HTH_ARAC_FAMILY_2"/>
    <property type="match status" value="1"/>
</dbReference>
<dbReference type="AlphaFoldDB" id="A0A4V6Q9U8"/>
<dbReference type="OrthoDB" id="956952at2"/>
<keyword evidence="2 5" id="KW-0238">DNA-binding</keyword>
<gene>
    <name evidence="5" type="ORF">EDB95_3773</name>
</gene>
<proteinExistence type="predicted"/>
<keyword evidence="6" id="KW-1185">Reference proteome</keyword>
<reference evidence="5 6" key="1">
    <citation type="submission" date="2019-03" db="EMBL/GenBank/DDBJ databases">
        <title>Genomic Encyclopedia of Type Strains, Phase IV (KMG-IV): sequencing the most valuable type-strain genomes for metagenomic binning, comparative biology and taxonomic classification.</title>
        <authorList>
            <person name="Goeker M."/>
        </authorList>
    </citation>
    <scope>NUCLEOTIDE SEQUENCE [LARGE SCALE GENOMIC DNA]</scope>
    <source>
        <strain evidence="5 6">DSM 100059</strain>
    </source>
</reference>
<dbReference type="GO" id="GO:0043565">
    <property type="term" value="F:sequence-specific DNA binding"/>
    <property type="evidence" value="ECO:0007669"/>
    <property type="project" value="InterPro"/>
</dbReference>
<name>A0A4V6Q9U8_9BACT</name>
<evidence type="ECO:0000256" key="2">
    <source>
        <dbReference type="ARBA" id="ARBA00023125"/>
    </source>
</evidence>
<dbReference type="SMART" id="SM00342">
    <property type="entry name" value="HTH_ARAC"/>
    <property type="match status" value="1"/>
</dbReference>
<dbReference type="InterPro" id="IPR018060">
    <property type="entry name" value="HTH_AraC"/>
</dbReference>
<sequence>MATLKIRPRPHEITESFLQELDKHLADIVEGRRQDMFEIRDFAAILHIHPTHLTNTVKQITGRTPCDFFEDRILERAKNLLAGTDLPINEVATLLTYDPSNFTKFFKRFSGQTPKQYREEVRATPARRVLTI</sequence>
<dbReference type="Proteomes" id="UP000294498">
    <property type="component" value="Unassembled WGS sequence"/>
</dbReference>
<dbReference type="RefSeq" id="WP_133995784.1">
    <property type="nucleotide sequence ID" value="NZ_SODV01000002.1"/>
</dbReference>
<dbReference type="EMBL" id="SODV01000002">
    <property type="protein sequence ID" value="TDW95952.1"/>
    <property type="molecule type" value="Genomic_DNA"/>
</dbReference>
<evidence type="ECO:0000259" key="4">
    <source>
        <dbReference type="PROSITE" id="PS01124"/>
    </source>
</evidence>
<accession>A0A4V6Q9U8</accession>
<dbReference type="PANTHER" id="PTHR43280:SF32">
    <property type="entry name" value="TRANSCRIPTIONAL REGULATORY PROTEIN"/>
    <property type="match status" value="1"/>
</dbReference>
<protein>
    <submittedName>
        <fullName evidence="5">AraC-like DNA-binding protein</fullName>
    </submittedName>
</protein>
<dbReference type="Gene3D" id="1.10.10.60">
    <property type="entry name" value="Homeodomain-like"/>
    <property type="match status" value="1"/>
</dbReference>
<keyword evidence="1" id="KW-0805">Transcription regulation</keyword>
<evidence type="ECO:0000313" key="5">
    <source>
        <dbReference type="EMBL" id="TDW95952.1"/>
    </source>
</evidence>
<evidence type="ECO:0000256" key="3">
    <source>
        <dbReference type="ARBA" id="ARBA00023163"/>
    </source>
</evidence>
<evidence type="ECO:0000256" key="1">
    <source>
        <dbReference type="ARBA" id="ARBA00023015"/>
    </source>
</evidence>
<dbReference type="PANTHER" id="PTHR43280">
    <property type="entry name" value="ARAC-FAMILY TRANSCRIPTIONAL REGULATOR"/>
    <property type="match status" value="1"/>
</dbReference>
<organism evidence="5 6">
    <name type="scientific">Dinghuibacter silviterrae</name>
    <dbReference type="NCBI Taxonomy" id="1539049"/>
    <lineage>
        <taxon>Bacteria</taxon>
        <taxon>Pseudomonadati</taxon>
        <taxon>Bacteroidota</taxon>
        <taxon>Chitinophagia</taxon>
        <taxon>Chitinophagales</taxon>
        <taxon>Chitinophagaceae</taxon>
        <taxon>Dinghuibacter</taxon>
    </lineage>
</organism>
<dbReference type="GO" id="GO:0003700">
    <property type="term" value="F:DNA-binding transcription factor activity"/>
    <property type="evidence" value="ECO:0007669"/>
    <property type="project" value="InterPro"/>
</dbReference>
<feature type="domain" description="HTH araC/xylS-type" evidence="4">
    <location>
        <begin position="23"/>
        <end position="120"/>
    </location>
</feature>
<comment type="caution">
    <text evidence="5">The sequence shown here is derived from an EMBL/GenBank/DDBJ whole genome shotgun (WGS) entry which is preliminary data.</text>
</comment>
<dbReference type="Pfam" id="PF12833">
    <property type="entry name" value="HTH_18"/>
    <property type="match status" value="1"/>
</dbReference>
<dbReference type="InterPro" id="IPR009057">
    <property type="entry name" value="Homeodomain-like_sf"/>
</dbReference>
<dbReference type="SUPFAM" id="SSF46689">
    <property type="entry name" value="Homeodomain-like"/>
    <property type="match status" value="1"/>
</dbReference>